<evidence type="ECO:0000256" key="6">
    <source>
        <dbReference type="ARBA" id="ARBA00023004"/>
    </source>
</evidence>
<keyword evidence="7" id="KW-0411">Iron-sulfur</keyword>
<organism evidence="10 11">
    <name type="scientific">Candidatus Muproteobacteria bacterium RBG_16_65_34</name>
    <dbReference type="NCBI Taxonomy" id="1817760"/>
    <lineage>
        <taxon>Bacteria</taxon>
        <taxon>Pseudomonadati</taxon>
        <taxon>Pseudomonadota</taxon>
        <taxon>Candidatus Muproteobacteria</taxon>
    </lineage>
</organism>
<comment type="caution">
    <text evidence="10">The sequence shown here is derived from an EMBL/GenBank/DDBJ whole genome shotgun (WGS) entry which is preliminary data.</text>
</comment>
<dbReference type="Pfam" id="PF00266">
    <property type="entry name" value="Aminotran_5"/>
    <property type="match status" value="1"/>
</dbReference>
<dbReference type="InterPro" id="IPR015422">
    <property type="entry name" value="PyrdxlP-dep_Trfase_small"/>
</dbReference>
<keyword evidence="4" id="KW-0479">Metal-binding</keyword>
<reference evidence="10 11" key="1">
    <citation type="journal article" date="2016" name="Nat. Commun.">
        <title>Thousands of microbial genomes shed light on interconnected biogeochemical processes in an aquifer system.</title>
        <authorList>
            <person name="Anantharaman K."/>
            <person name="Brown C.T."/>
            <person name="Hug L.A."/>
            <person name="Sharon I."/>
            <person name="Castelle C.J."/>
            <person name="Probst A.J."/>
            <person name="Thomas B.C."/>
            <person name="Singh A."/>
            <person name="Wilkins M.J."/>
            <person name="Karaoz U."/>
            <person name="Brodie E.L."/>
            <person name="Williams K.H."/>
            <person name="Hubbard S.S."/>
            <person name="Banfield J.F."/>
        </authorList>
    </citation>
    <scope>NUCLEOTIDE SEQUENCE [LARGE SCALE GENOMIC DNA]</scope>
</reference>
<evidence type="ECO:0000256" key="8">
    <source>
        <dbReference type="ARBA" id="ARBA00050776"/>
    </source>
</evidence>
<dbReference type="STRING" id="1817760.A2151_04830"/>
<evidence type="ECO:0000256" key="5">
    <source>
        <dbReference type="ARBA" id="ARBA00022898"/>
    </source>
</evidence>
<evidence type="ECO:0000256" key="7">
    <source>
        <dbReference type="ARBA" id="ARBA00023014"/>
    </source>
</evidence>
<dbReference type="Gene3D" id="1.10.260.50">
    <property type="match status" value="1"/>
</dbReference>
<comment type="cofactor">
    <cofactor evidence="1">
        <name>pyridoxal 5'-phosphate</name>
        <dbReference type="ChEBI" id="CHEBI:597326"/>
    </cofactor>
</comment>
<evidence type="ECO:0000313" key="11">
    <source>
        <dbReference type="Proteomes" id="UP000178885"/>
    </source>
</evidence>
<dbReference type="GO" id="GO:0031071">
    <property type="term" value="F:cysteine desulfurase activity"/>
    <property type="evidence" value="ECO:0007669"/>
    <property type="project" value="UniProtKB-EC"/>
</dbReference>
<keyword evidence="6" id="KW-0408">Iron</keyword>
<evidence type="ECO:0000256" key="2">
    <source>
        <dbReference type="ARBA" id="ARBA00006490"/>
    </source>
</evidence>
<dbReference type="InterPro" id="IPR015421">
    <property type="entry name" value="PyrdxlP-dep_Trfase_major"/>
</dbReference>
<dbReference type="PANTHER" id="PTHR11601">
    <property type="entry name" value="CYSTEINE DESULFURYLASE FAMILY MEMBER"/>
    <property type="match status" value="1"/>
</dbReference>
<dbReference type="Gene3D" id="3.40.640.10">
    <property type="entry name" value="Type I PLP-dependent aspartate aminotransferase-like (Major domain)"/>
    <property type="match status" value="1"/>
</dbReference>
<accession>A0A1F6TK76</accession>
<dbReference type="EMBL" id="MFSU01000102">
    <property type="protein sequence ID" value="OGI45533.1"/>
    <property type="molecule type" value="Genomic_DNA"/>
</dbReference>
<dbReference type="InterPro" id="IPR016454">
    <property type="entry name" value="Cysteine_dSase"/>
</dbReference>
<sequence>MPVYLDHNATTPMDPQVLEAMLPYLGEHFGNPSSVHRFGRAARAAVERARAQVAELVQAHPSQVIFTSGGTEANNLAIKGAAALCAPGLIAVGATEHPSVAEAAGALRRQGWRVATIPVDTQGRIGPEVIEATLRQRPALVCAMLANNETGVIQDIARLAEAARASGAILHTDAVQAAGKIEVNFTDSGAQSMSLSAHKINGPKGAGALIVEKSVEIEPLLHGGGQEKNRRSGTENVAGIVGFGAAAAAARARLAVYGARMSALRARLESGLDTIGGIEVFAAGAPRLPNTVCFAAAGVDGEALVLHLDKAGVAVSSGAACASGTAEPSPVLTAMGVAAELARGALRASLGAGNTEEDIDIFIRALAAQLPRLRGFARAASA</sequence>
<dbReference type="PIRSF" id="PIRSF005572">
    <property type="entry name" value="NifS"/>
    <property type="match status" value="1"/>
</dbReference>
<comment type="similarity">
    <text evidence="2">Belongs to the class-V pyridoxal-phosphate-dependent aminotransferase family. NifS/IscS subfamily.</text>
</comment>
<evidence type="ECO:0000256" key="1">
    <source>
        <dbReference type="ARBA" id="ARBA00001933"/>
    </source>
</evidence>
<dbReference type="GO" id="GO:0046872">
    <property type="term" value="F:metal ion binding"/>
    <property type="evidence" value="ECO:0007669"/>
    <property type="project" value="UniProtKB-KW"/>
</dbReference>
<dbReference type="Gene3D" id="3.90.1150.10">
    <property type="entry name" value="Aspartate Aminotransferase, domain 1"/>
    <property type="match status" value="1"/>
</dbReference>
<dbReference type="PANTHER" id="PTHR11601:SF34">
    <property type="entry name" value="CYSTEINE DESULFURASE"/>
    <property type="match status" value="1"/>
</dbReference>
<protein>
    <submittedName>
        <fullName evidence="10">Cysteine desulfurase</fullName>
    </submittedName>
</protein>
<name>A0A1F6TK76_9PROT</name>
<dbReference type="SUPFAM" id="SSF53383">
    <property type="entry name" value="PLP-dependent transferases"/>
    <property type="match status" value="1"/>
</dbReference>
<proteinExistence type="inferred from homology"/>
<keyword evidence="5" id="KW-0663">Pyridoxal phosphate</keyword>
<evidence type="ECO:0000256" key="3">
    <source>
        <dbReference type="ARBA" id="ARBA00022679"/>
    </source>
</evidence>
<gene>
    <name evidence="10" type="ORF">A2151_04830</name>
</gene>
<dbReference type="Proteomes" id="UP000178885">
    <property type="component" value="Unassembled WGS sequence"/>
</dbReference>
<comment type="catalytic activity">
    <reaction evidence="8">
        <text>(sulfur carrier)-H + L-cysteine = (sulfur carrier)-SH + L-alanine</text>
        <dbReference type="Rhea" id="RHEA:43892"/>
        <dbReference type="Rhea" id="RHEA-COMP:14737"/>
        <dbReference type="Rhea" id="RHEA-COMP:14739"/>
        <dbReference type="ChEBI" id="CHEBI:29917"/>
        <dbReference type="ChEBI" id="CHEBI:35235"/>
        <dbReference type="ChEBI" id="CHEBI:57972"/>
        <dbReference type="ChEBI" id="CHEBI:64428"/>
        <dbReference type="EC" id="2.8.1.7"/>
    </reaction>
</comment>
<dbReference type="InterPro" id="IPR000192">
    <property type="entry name" value="Aminotrans_V_dom"/>
</dbReference>
<evidence type="ECO:0000259" key="9">
    <source>
        <dbReference type="Pfam" id="PF00266"/>
    </source>
</evidence>
<feature type="domain" description="Aminotransferase class V" evidence="9">
    <location>
        <begin position="3"/>
        <end position="362"/>
    </location>
</feature>
<keyword evidence="3" id="KW-0808">Transferase</keyword>
<evidence type="ECO:0000256" key="4">
    <source>
        <dbReference type="ARBA" id="ARBA00022723"/>
    </source>
</evidence>
<dbReference type="GO" id="GO:0051536">
    <property type="term" value="F:iron-sulfur cluster binding"/>
    <property type="evidence" value="ECO:0007669"/>
    <property type="project" value="UniProtKB-KW"/>
</dbReference>
<dbReference type="InterPro" id="IPR015424">
    <property type="entry name" value="PyrdxlP-dep_Trfase"/>
</dbReference>
<evidence type="ECO:0000313" key="10">
    <source>
        <dbReference type="EMBL" id="OGI45533.1"/>
    </source>
</evidence>
<dbReference type="AlphaFoldDB" id="A0A1F6TK76"/>